<proteinExistence type="predicted"/>
<name>A0A6F9JD05_CAMFE</name>
<protein>
    <submittedName>
        <fullName evidence="1">Uncharacterized protein</fullName>
    </submittedName>
</protein>
<reference evidence="1" key="1">
    <citation type="submission" date="2019-12" db="EMBL/GenBank/DDBJ databases">
        <authorList>
            <consortium name="PulseNet: The National Subtyping Network for Foodborne Disease Surveillance"/>
            <person name="Tarr C.L."/>
            <person name="Trees E."/>
            <person name="Katz L.S."/>
            <person name="Carleton-Romer H.A."/>
            <person name="Stroika S."/>
            <person name="Kucerova Z."/>
            <person name="Roache K.F."/>
            <person name="Sabol A.L."/>
            <person name="Besser J."/>
            <person name="Gerner-Smidt P."/>
        </authorList>
    </citation>
    <scope>NUCLEOTIDE SEQUENCE</scope>
    <source>
        <strain evidence="1">PNUSAC014016</strain>
    </source>
</reference>
<dbReference type="EMBL" id="AANITE010000012">
    <property type="protein sequence ID" value="EDO9682735.1"/>
    <property type="molecule type" value="Genomic_DNA"/>
</dbReference>
<dbReference type="AlphaFoldDB" id="A0A6F9JD05"/>
<sequence length="47" mass="5860">MQNVFSTKLPYVFWFLNFNENEIKIDEEKRIFINSQDKEFAIKPFNW</sequence>
<comment type="caution">
    <text evidence="1">The sequence shown here is derived from an EMBL/GenBank/DDBJ whole genome shotgun (WGS) entry which is preliminary data.</text>
</comment>
<evidence type="ECO:0000313" key="1">
    <source>
        <dbReference type="EMBL" id="EDO9682735.1"/>
    </source>
</evidence>
<organism evidence="1">
    <name type="scientific">Campylobacter fetus</name>
    <dbReference type="NCBI Taxonomy" id="196"/>
    <lineage>
        <taxon>Bacteria</taxon>
        <taxon>Pseudomonadati</taxon>
        <taxon>Campylobacterota</taxon>
        <taxon>Epsilonproteobacteria</taxon>
        <taxon>Campylobacterales</taxon>
        <taxon>Campylobacteraceae</taxon>
        <taxon>Campylobacter</taxon>
    </lineage>
</organism>
<accession>A0A6F9JD05</accession>
<gene>
    <name evidence="1" type="ORF">GPS25_08595</name>
</gene>